<organism evidence="1 2">
    <name type="scientific">Stylosanthes scabra</name>
    <dbReference type="NCBI Taxonomy" id="79078"/>
    <lineage>
        <taxon>Eukaryota</taxon>
        <taxon>Viridiplantae</taxon>
        <taxon>Streptophyta</taxon>
        <taxon>Embryophyta</taxon>
        <taxon>Tracheophyta</taxon>
        <taxon>Spermatophyta</taxon>
        <taxon>Magnoliopsida</taxon>
        <taxon>eudicotyledons</taxon>
        <taxon>Gunneridae</taxon>
        <taxon>Pentapetalae</taxon>
        <taxon>rosids</taxon>
        <taxon>fabids</taxon>
        <taxon>Fabales</taxon>
        <taxon>Fabaceae</taxon>
        <taxon>Papilionoideae</taxon>
        <taxon>50 kb inversion clade</taxon>
        <taxon>dalbergioids sensu lato</taxon>
        <taxon>Dalbergieae</taxon>
        <taxon>Pterocarpus clade</taxon>
        <taxon>Stylosanthes</taxon>
    </lineage>
</organism>
<comment type="caution">
    <text evidence="1">The sequence shown here is derived from an EMBL/GenBank/DDBJ whole genome shotgun (WGS) entry which is preliminary data.</text>
</comment>
<proteinExistence type="predicted"/>
<reference evidence="1 2" key="1">
    <citation type="journal article" date="2023" name="Plants (Basel)">
        <title>Bridging the Gap: Combining Genomics and Transcriptomics Approaches to Understand Stylosanthes scabra, an Orphan Legume from the Brazilian Caatinga.</title>
        <authorList>
            <person name="Ferreira-Neto J.R.C."/>
            <person name="da Silva M.D."/>
            <person name="Binneck E."/>
            <person name="de Melo N.F."/>
            <person name="da Silva R.H."/>
            <person name="de Melo A.L.T.M."/>
            <person name="Pandolfi V."/>
            <person name="Bustamante F.O."/>
            <person name="Brasileiro-Vidal A.C."/>
            <person name="Benko-Iseppon A.M."/>
        </authorList>
    </citation>
    <scope>NUCLEOTIDE SEQUENCE [LARGE SCALE GENOMIC DNA]</scope>
    <source>
        <tissue evidence="1">Leaves</tissue>
    </source>
</reference>
<sequence>MSIRFCDMPKDWMDLSRYGDEYIDGVIKFLEFAYTVGEPAICQRNKKNKGQQKFPHRMGPINFARVWAELRKSKGNNEEPQRKSSRLGKLLVNQKRKLSGPYLGKNSRAELAVTADL</sequence>
<keyword evidence="2" id="KW-1185">Reference proteome</keyword>
<protein>
    <submittedName>
        <fullName evidence="1">Uncharacterized protein</fullName>
    </submittedName>
</protein>
<dbReference type="EMBL" id="JASCZI010124285">
    <property type="protein sequence ID" value="MED6165881.1"/>
    <property type="molecule type" value="Genomic_DNA"/>
</dbReference>
<evidence type="ECO:0000313" key="2">
    <source>
        <dbReference type="Proteomes" id="UP001341840"/>
    </source>
</evidence>
<gene>
    <name evidence="1" type="ORF">PIB30_103838</name>
</gene>
<accession>A0ABU6V0M0</accession>
<name>A0ABU6V0M0_9FABA</name>
<dbReference type="Proteomes" id="UP001341840">
    <property type="component" value="Unassembled WGS sequence"/>
</dbReference>
<evidence type="ECO:0000313" key="1">
    <source>
        <dbReference type="EMBL" id="MED6165881.1"/>
    </source>
</evidence>